<keyword evidence="1" id="KW-0812">Transmembrane</keyword>
<name>A0A2C9VI92_MANES</name>
<organism evidence="2 3">
    <name type="scientific">Manihot esculenta</name>
    <name type="common">Cassava</name>
    <name type="synonym">Jatropha manihot</name>
    <dbReference type="NCBI Taxonomy" id="3983"/>
    <lineage>
        <taxon>Eukaryota</taxon>
        <taxon>Viridiplantae</taxon>
        <taxon>Streptophyta</taxon>
        <taxon>Embryophyta</taxon>
        <taxon>Tracheophyta</taxon>
        <taxon>Spermatophyta</taxon>
        <taxon>Magnoliopsida</taxon>
        <taxon>eudicotyledons</taxon>
        <taxon>Gunneridae</taxon>
        <taxon>Pentapetalae</taxon>
        <taxon>rosids</taxon>
        <taxon>fabids</taxon>
        <taxon>Malpighiales</taxon>
        <taxon>Euphorbiaceae</taxon>
        <taxon>Crotonoideae</taxon>
        <taxon>Manihoteae</taxon>
        <taxon>Manihot</taxon>
    </lineage>
</organism>
<dbReference type="EMBL" id="CM004394">
    <property type="protein sequence ID" value="OAY44523.1"/>
    <property type="molecule type" value="Genomic_DNA"/>
</dbReference>
<keyword evidence="1" id="KW-0472">Membrane</keyword>
<dbReference type="OrthoDB" id="1915375at2759"/>
<dbReference type="PANTHER" id="PTHR35455">
    <property type="entry name" value="UNNAMED PRODUCT"/>
    <property type="match status" value="1"/>
</dbReference>
<dbReference type="Pfam" id="PF16029">
    <property type="entry name" value="DUF4787"/>
    <property type="match status" value="1"/>
</dbReference>
<protein>
    <submittedName>
        <fullName evidence="2">Uncharacterized protein</fullName>
    </submittedName>
</protein>
<keyword evidence="1" id="KW-1133">Transmembrane helix</keyword>
<comment type="caution">
    <text evidence="2">The sequence shown here is derived from an EMBL/GenBank/DDBJ whole genome shotgun (WGS) entry which is preliminary data.</text>
</comment>
<dbReference type="STRING" id="3983.A0A2C9VI92"/>
<dbReference type="AlphaFoldDB" id="A0A2C9VI92"/>
<proteinExistence type="predicted"/>
<evidence type="ECO:0000313" key="3">
    <source>
        <dbReference type="Proteomes" id="UP000091857"/>
    </source>
</evidence>
<keyword evidence="3" id="KW-1185">Reference proteome</keyword>
<feature type="transmembrane region" description="Helical" evidence="1">
    <location>
        <begin position="12"/>
        <end position="29"/>
    </location>
</feature>
<gene>
    <name evidence="2" type="ORF">MANES_08G157600v8</name>
</gene>
<evidence type="ECO:0000256" key="1">
    <source>
        <dbReference type="SAM" id="Phobius"/>
    </source>
</evidence>
<dbReference type="InterPro" id="IPR031985">
    <property type="entry name" value="DUF4787"/>
</dbReference>
<dbReference type="Proteomes" id="UP000091857">
    <property type="component" value="Chromosome 8"/>
</dbReference>
<reference evidence="3" key="1">
    <citation type="journal article" date="2016" name="Nat. Biotechnol.">
        <title>Sequencing wild and cultivated cassava and related species reveals extensive interspecific hybridization and genetic diversity.</title>
        <authorList>
            <person name="Bredeson J.V."/>
            <person name="Lyons J.B."/>
            <person name="Prochnik S.E."/>
            <person name="Wu G.A."/>
            <person name="Ha C.M."/>
            <person name="Edsinger-Gonzales E."/>
            <person name="Grimwood J."/>
            <person name="Schmutz J."/>
            <person name="Rabbi I.Y."/>
            <person name="Egesi C."/>
            <person name="Nauluvula P."/>
            <person name="Lebot V."/>
            <person name="Ndunguru J."/>
            <person name="Mkamilo G."/>
            <person name="Bart R.S."/>
            <person name="Setter T.L."/>
            <person name="Gleadow R.M."/>
            <person name="Kulakow P."/>
            <person name="Ferguson M.E."/>
            <person name="Rounsley S."/>
            <person name="Rokhsar D.S."/>
        </authorList>
    </citation>
    <scope>NUCLEOTIDE SEQUENCE [LARGE SCALE GENOMIC DNA]</scope>
    <source>
        <strain evidence="3">cv. AM560-2</strain>
    </source>
</reference>
<accession>A0A2C9VI92</accession>
<evidence type="ECO:0000313" key="2">
    <source>
        <dbReference type="EMBL" id="OAY44523.1"/>
    </source>
</evidence>
<dbReference type="Gramene" id="Manes.08G157600.1.v8.1">
    <property type="protein sequence ID" value="Manes.08G157600.1.v8.1.CDS"/>
    <property type="gene ID" value="Manes.08G157600.v8.1"/>
</dbReference>
<sequence>MANLVHIPPSNYFLFILIFSLLFIAPPVISKSGRPITDAEVRQKKNECYADIESGLWGPVCKSSMTAKENCALRCLSPTCYELIYEGDPLEEGEKDLGRSQEYKYCMYKASLGESLEGIRGAFEY</sequence>
<dbReference type="PANTHER" id="PTHR35455:SF1">
    <property type="entry name" value="AGAP005842-PA"/>
    <property type="match status" value="1"/>
</dbReference>